<keyword evidence="3" id="KW-0489">Methyltransferase</keyword>
<keyword evidence="3" id="KW-0808">Transferase</keyword>
<dbReference type="EMBL" id="FNOV01000001">
    <property type="protein sequence ID" value="SDX36135.1"/>
    <property type="molecule type" value="Genomic_DNA"/>
</dbReference>
<dbReference type="OrthoDB" id="9810615at2"/>
<feature type="transmembrane region" description="Helical" evidence="1">
    <location>
        <begin position="53"/>
        <end position="76"/>
    </location>
</feature>
<dbReference type="GO" id="GO:0008757">
    <property type="term" value="F:S-adenosylmethionine-dependent methyltransferase activity"/>
    <property type="evidence" value="ECO:0007669"/>
    <property type="project" value="InterPro"/>
</dbReference>
<feature type="domain" description="Methyltransferase type 11" evidence="2">
    <location>
        <begin position="138"/>
        <end position="200"/>
    </location>
</feature>
<dbReference type="STRING" id="651662.SAMN04488069_101136"/>
<protein>
    <submittedName>
        <fullName evidence="3">Methyltransferase domain-containing protein</fullName>
    </submittedName>
</protein>
<organism evidence="3 4">
    <name type="scientific">Hymenobacter psychrophilus</name>
    <dbReference type="NCBI Taxonomy" id="651662"/>
    <lineage>
        <taxon>Bacteria</taxon>
        <taxon>Pseudomonadati</taxon>
        <taxon>Bacteroidota</taxon>
        <taxon>Cytophagia</taxon>
        <taxon>Cytophagales</taxon>
        <taxon>Hymenobacteraceae</taxon>
        <taxon>Hymenobacter</taxon>
    </lineage>
</organism>
<name>A0A1H3B2V7_9BACT</name>
<evidence type="ECO:0000259" key="2">
    <source>
        <dbReference type="Pfam" id="PF08241"/>
    </source>
</evidence>
<sequence>MSTAATSPENKRGPLLGVGNIVRFNWPFYALAASGALLLGAAAVWGPPATRPYAGLALLAVLLPATLSLLASWYVYDCSALYRFSWLPAPATPLHRILNIHAGFDETSALLWVRFPTAELRIFDFYDPQLHTEASIRRARAAVAPYPGTVAVQPLALPLPHAAIDQVFALLAAHEIRDPAQRVAFLAELKRVLVPGGRAVVVEHLRDPANFLAYTIGFLHFYSRATWLEAFQAAGLRLEQEIKITPFVSAFILADNSRDNGADAAGNAP</sequence>
<evidence type="ECO:0000313" key="4">
    <source>
        <dbReference type="Proteomes" id="UP000199249"/>
    </source>
</evidence>
<evidence type="ECO:0000256" key="1">
    <source>
        <dbReference type="SAM" id="Phobius"/>
    </source>
</evidence>
<feature type="transmembrane region" description="Helical" evidence="1">
    <location>
        <begin position="26"/>
        <end position="46"/>
    </location>
</feature>
<dbReference type="SUPFAM" id="SSF53335">
    <property type="entry name" value="S-adenosyl-L-methionine-dependent methyltransferases"/>
    <property type="match status" value="1"/>
</dbReference>
<keyword evidence="1" id="KW-1133">Transmembrane helix</keyword>
<dbReference type="RefSeq" id="WP_092736842.1">
    <property type="nucleotide sequence ID" value="NZ_FNOV01000001.1"/>
</dbReference>
<proteinExistence type="predicted"/>
<dbReference type="GO" id="GO:0032259">
    <property type="term" value="P:methylation"/>
    <property type="evidence" value="ECO:0007669"/>
    <property type="project" value="UniProtKB-KW"/>
</dbReference>
<accession>A0A1H3B2V7</accession>
<evidence type="ECO:0000313" key="3">
    <source>
        <dbReference type="EMBL" id="SDX36135.1"/>
    </source>
</evidence>
<dbReference type="Gene3D" id="3.40.50.150">
    <property type="entry name" value="Vaccinia Virus protein VP39"/>
    <property type="match status" value="1"/>
</dbReference>
<keyword evidence="4" id="KW-1185">Reference proteome</keyword>
<keyword evidence="1" id="KW-0472">Membrane</keyword>
<reference evidence="4" key="1">
    <citation type="submission" date="2016-10" db="EMBL/GenBank/DDBJ databases">
        <authorList>
            <person name="Varghese N."/>
            <person name="Submissions S."/>
        </authorList>
    </citation>
    <scope>NUCLEOTIDE SEQUENCE [LARGE SCALE GENOMIC DNA]</scope>
    <source>
        <strain evidence="4">CGMCC 1.8975</strain>
    </source>
</reference>
<dbReference type="Pfam" id="PF08241">
    <property type="entry name" value="Methyltransf_11"/>
    <property type="match status" value="1"/>
</dbReference>
<gene>
    <name evidence="3" type="ORF">SAMN04488069_101136</name>
</gene>
<dbReference type="InterPro" id="IPR013216">
    <property type="entry name" value="Methyltransf_11"/>
</dbReference>
<dbReference type="InterPro" id="IPR029063">
    <property type="entry name" value="SAM-dependent_MTases_sf"/>
</dbReference>
<dbReference type="Proteomes" id="UP000199249">
    <property type="component" value="Unassembled WGS sequence"/>
</dbReference>
<dbReference type="AlphaFoldDB" id="A0A1H3B2V7"/>
<keyword evidence="1" id="KW-0812">Transmembrane</keyword>